<gene>
    <name evidence="1" type="ORF">AGERDE_LOCUS13101</name>
</gene>
<evidence type="ECO:0000313" key="1">
    <source>
        <dbReference type="EMBL" id="CAG8690949.1"/>
    </source>
</evidence>
<keyword evidence="2" id="KW-1185">Reference proteome</keyword>
<dbReference type="Proteomes" id="UP000789831">
    <property type="component" value="Unassembled WGS sequence"/>
</dbReference>
<dbReference type="AlphaFoldDB" id="A0A9N9HIH1"/>
<accession>A0A9N9HIH1</accession>
<sequence length="54" mass="6643">MPQKKANSQEIEVELTKYQLINKSKELPFEIKDEVNINENTRYRYRYLDLRRPV</sequence>
<dbReference type="EMBL" id="CAJVPL010014403">
    <property type="protein sequence ID" value="CAG8690949.1"/>
    <property type="molecule type" value="Genomic_DNA"/>
</dbReference>
<name>A0A9N9HIH1_9GLOM</name>
<reference evidence="1" key="1">
    <citation type="submission" date="2021-06" db="EMBL/GenBank/DDBJ databases">
        <authorList>
            <person name="Kallberg Y."/>
            <person name="Tangrot J."/>
            <person name="Rosling A."/>
        </authorList>
    </citation>
    <scope>NUCLEOTIDE SEQUENCE</scope>
    <source>
        <strain evidence="1">MT106</strain>
    </source>
</reference>
<proteinExistence type="predicted"/>
<protein>
    <submittedName>
        <fullName evidence="1">1805_t:CDS:1</fullName>
    </submittedName>
</protein>
<evidence type="ECO:0000313" key="2">
    <source>
        <dbReference type="Proteomes" id="UP000789831"/>
    </source>
</evidence>
<comment type="caution">
    <text evidence="1">The sequence shown here is derived from an EMBL/GenBank/DDBJ whole genome shotgun (WGS) entry which is preliminary data.</text>
</comment>
<organism evidence="1 2">
    <name type="scientific">Ambispora gerdemannii</name>
    <dbReference type="NCBI Taxonomy" id="144530"/>
    <lineage>
        <taxon>Eukaryota</taxon>
        <taxon>Fungi</taxon>
        <taxon>Fungi incertae sedis</taxon>
        <taxon>Mucoromycota</taxon>
        <taxon>Glomeromycotina</taxon>
        <taxon>Glomeromycetes</taxon>
        <taxon>Archaeosporales</taxon>
        <taxon>Ambisporaceae</taxon>
        <taxon>Ambispora</taxon>
    </lineage>
</organism>
<feature type="non-terminal residue" evidence="1">
    <location>
        <position position="54"/>
    </location>
</feature>